<dbReference type="EMBL" id="JAUEDK010000004">
    <property type="protein sequence ID" value="MDN0073911.1"/>
    <property type="molecule type" value="Genomic_DNA"/>
</dbReference>
<evidence type="ECO:0000313" key="2">
    <source>
        <dbReference type="EMBL" id="MDN0073911.1"/>
    </source>
</evidence>
<gene>
    <name evidence="2" type="ORF">QU481_03265</name>
</gene>
<keyword evidence="1" id="KW-1133">Transmembrane helix</keyword>
<sequence length="478" mass="53456">MDQFEQALAWYRAAPKSWIDSLGSNLEAMGLWIWEVVQGDFNENQTTGQIVTGTVISMIPYVDQICDVRDLVANCRAINRDENNIGAWVALALTLVGLFPVLGSFAKGACKVMFLYFRKAGFDMAGKVANKKAFDAAVSGLNKLLDQPAVRKTLKALRIYNPYRYLAEQVRKVKAKVTVSALLKEFDRLLEVAKAILQRAADWGPASIKRPVQQTIDLILGIRKKANDGLSKALGPLNDTLERLARRLEIEGDKAYRGVVDKTNPHKYAGINNVGEAELIRQHKPKWADITPKVAYRQLEGLPPSASAKFNEGWPNIGKDSSNRALKGKFDTFDASMKAATVQPGETLYRVVDPRSSDNSICWMREAEFKALSSKADWRRRFAVWKHWNGNGEYVTYTVPPGQPLKVWEGRAATQKLDKAEEIKLEGGGVQIVLDPTQLQKEYLSKRKPTGWGYTDDIPGDQDVFVGIPKLTHNWYGN</sequence>
<dbReference type="InterPro" id="IPR049802">
    <property type="entry name" value="RhsC-like_FIX"/>
</dbReference>
<evidence type="ECO:0000256" key="1">
    <source>
        <dbReference type="SAM" id="Phobius"/>
    </source>
</evidence>
<protein>
    <recommendedName>
        <fullName evidence="4">Pre-toxin TG domain-containing protein</fullName>
    </recommendedName>
</protein>
<feature type="transmembrane region" description="Helical" evidence="1">
    <location>
        <begin position="85"/>
        <end position="106"/>
    </location>
</feature>
<accession>A0ABT7XJE9</accession>
<organism evidence="2 3">
    <name type="scientific">Crenobacter oryzisoli</name>
    <dbReference type="NCBI Taxonomy" id="3056844"/>
    <lineage>
        <taxon>Bacteria</taxon>
        <taxon>Pseudomonadati</taxon>
        <taxon>Pseudomonadota</taxon>
        <taxon>Betaproteobacteria</taxon>
        <taxon>Neisseriales</taxon>
        <taxon>Neisseriaceae</taxon>
        <taxon>Crenobacter</taxon>
    </lineage>
</organism>
<keyword evidence="1" id="KW-0472">Membrane</keyword>
<keyword evidence="3" id="KW-1185">Reference proteome</keyword>
<evidence type="ECO:0008006" key="4">
    <source>
        <dbReference type="Google" id="ProtNLM"/>
    </source>
</evidence>
<evidence type="ECO:0000313" key="3">
    <source>
        <dbReference type="Proteomes" id="UP001168540"/>
    </source>
</evidence>
<keyword evidence="1" id="KW-0812">Transmembrane</keyword>
<proteinExistence type="predicted"/>
<comment type="caution">
    <text evidence="2">The sequence shown here is derived from an EMBL/GenBank/DDBJ whole genome shotgun (WGS) entry which is preliminary data.</text>
</comment>
<name>A0ABT7XJE9_9NEIS</name>
<reference evidence="2" key="1">
    <citation type="submission" date="2023-06" db="EMBL/GenBank/DDBJ databases">
        <authorList>
            <person name="Zhang S."/>
        </authorList>
    </citation>
    <scope>NUCLEOTIDE SEQUENCE</scope>
    <source>
        <strain evidence="2">SG2303</strain>
    </source>
</reference>
<dbReference type="CDD" id="cd20746">
    <property type="entry name" value="FIX_Ntox15_NUC_DUF4112_RhsA-like"/>
    <property type="match status" value="1"/>
</dbReference>
<dbReference type="Proteomes" id="UP001168540">
    <property type="component" value="Unassembled WGS sequence"/>
</dbReference>
<dbReference type="RefSeq" id="WP_289828459.1">
    <property type="nucleotide sequence ID" value="NZ_JAUEDK010000004.1"/>
</dbReference>